<dbReference type="GO" id="GO:0043810">
    <property type="term" value="F:ornithine-acyl [acyl carrier protein] N-acyltransferase activity"/>
    <property type="evidence" value="ECO:0007669"/>
    <property type="project" value="UniProtKB-EC"/>
</dbReference>
<evidence type="ECO:0000256" key="2">
    <source>
        <dbReference type="ARBA" id="ARBA00022516"/>
    </source>
</evidence>
<dbReference type="RefSeq" id="WP_245926006.1">
    <property type="nucleotide sequence ID" value="NZ_OMOR01000001.1"/>
</dbReference>
<sequence length="256" mass="28574">MHIPKFRAAFAETPNDLRLAQRLRYDVFVSELGGTGPMVDHDNKLEKDRFDAVSDHLLLFDDALGTVVGVYRLMSRDQARSAGQFYSQAEYDLAPLLRSDQKVLELGRSCLHPDHRGGAAMIHLWGALADYIARHRIDILFGVASFHGTDLARLAAPLSLLHHRHLAPQKLRVRAQADAFQTMNLVPEPALDRRAAMVDMPALIKAYLRLGGVVGEGAYIDRQFNTTDVFMMMDTSKINAKHARLYARTDVKGPAS</sequence>
<keyword evidence="12" id="KW-1185">Reference proteome</keyword>
<dbReference type="PANTHER" id="PTHR37323:SF1">
    <property type="entry name" value="L-ORNITHINE N(ALPHA)-ACYLTRANSFERASE"/>
    <property type="match status" value="1"/>
</dbReference>
<dbReference type="EMBL" id="OMOR01000001">
    <property type="protein sequence ID" value="SPH21470.1"/>
    <property type="molecule type" value="Genomic_DNA"/>
</dbReference>
<evidence type="ECO:0000256" key="8">
    <source>
        <dbReference type="ARBA" id="ARBA00039866"/>
    </source>
</evidence>
<evidence type="ECO:0000256" key="6">
    <source>
        <dbReference type="ARBA" id="ARBA00038095"/>
    </source>
</evidence>
<dbReference type="AlphaFoldDB" id="A0A2R8BEH6"/>
<comment type="function">
    <text evidence="9">Catalyzes the first step in the biosynthesis of ornithine lipids, which are phosphorus-free membrane lipids. Catalyzes the 3-hydroxyacyl-acyl carrier protein-dependent acylation of ornithine to form lyso-ornithine lipid (LOL).</text>
</comment>
<name>A0A2R8BEH6_9RHOB</name>
<proteinExistence type="inferred from homology"/>
<evidence type="ECO:0000313" key="12">
    <source>
        <dbReference type="Proteomes" id="UP000244880"/>
    </source>
</evidence>
<evidence type="ECO:0000256" key="4">
    <source>
        <dbReference type="ARBA" id="ARBA00023098"/>
    </source>
</evidence>
<dbReference type="GO" id="GO:0006629">
    <property type="term" value="P:lipid metabolic process"/>
    <property type="evidence" value="ECO:0007669"/>
    <property type="project" value="UniProtKB-KW"/>
</dbReference>
<evidence type="ECO:0000256" key="3">
    <source>
        <dbReference type="ARBA" id="ARBA00022679"/>
    </source>
</evidence>
<keyword evidence="5" id="KW-0012">Acyltransferase</keyword>
<keyword evidence="4" id="KW-0443">Lipid metabolism</keyword>
<evidence type="ECO:0000256" key="9">
    <source>
        <dbReference type="ARBA" id="ARBA00045724"/>
    </source>
</evidence>
<dbReference type="Pfam" id="PF13444">
    <property type="entry name" value="Acetyltransf_5"/>
    <property type="match status" value="1"/>
</dbReference>
<protein>
    <recommendedName>
        <fullName evidence="8">L-ornithine N(alpha)-acyltransferase</fullName>
        <ecNumber evidence="7">2.3.2.30</ecNumber>
    </recommendedName>
</protein>
<dbReference type="InterPro" id="IPR052351">
    <property type="entry name" value="Ornithine_N-alpha-AT"/>
</dbReference>
<evidence type="ECO:0000256" key="10">
    <source>
        <dbReference type="ARBA" id="ARBA00047785"/>
    </source>
</evidence>
<dbReference type="Proteomes" id="UP000244880">
    <property type="component" value="Unassembled WGS sequence"/>
</dbReference>
<comment type="catalytic activity">
    <reaction evidence="10">
        <text>a (3R)-hydroxyacyl-[ACP] + L-ornithine = a lyso-ornithine lipid + holo-[ACP] + H(+)</text>
        <dbReference type="Rhea" id="RHEA:20633"/>
        <dbReference type="Rhea" id="RHEA-COMP:9685"/>
        <dbReference type="Rhea" id="RHEA-COMP:9945"/>
        <dbReference type="ChEBI" id="CHEBI:15378"/>
        <dbReference type="ChEBI" id="CHEBI:46911"/>
        <dbReference type="ChEBI" id="CHEBI:64479"/>
        <dbReference type="ChEBI" id="CHEBI:78827"/>
        <dbReference type="ChEBI" id="CHEBI:138482"/>
        <dbReference type="EC" id="2.3.2.30"/>
    </reaction>
    <physiologicalReaction direction="left-to-right" evidence="10">
        <dbReference type="Rhea" id="RHEA:20634"/>
    </physiologicalReaction>
</comment>
<evidence type="ECO:0000313" key="11">
    <source>
        <dbReference type="EMBL" id="SPH21470.1"/>
    </source>
</evidence>
<comment type="similarity">
    <text evidence="6">Belongs to the acetyltransferase family. OlsB subfamily.</text>
</comment>
<comment type="pathway">
    <text evidence="1">Lipid metabolism.</text>
</comment>
<keyword evidence="3" id="KW-0808">Transferase</keyword>
<evidence type="ECO:0000256" key="7">
    <source>
        <dbReference type="ARBA" id="ARBA00039058"/>
    </source>
</evidence>
<dbReference type="Gene3D" id="3.40.630.30">
    <property type="match status" value="1"/>
</dbReference>
<dbReference type="InterPro" id="IPR016181">
    <property type="entry name" value="Acyl_CoA_acyltransferase"/>
</dbReference>
<accession>A0A2R8BEH6</accession>
<reference evidence="11 12" key="1">
    <citation type="submission" date="2018-03" db="EMBL/GenBank/DDBJ databases">
        <authorList>
            <person name="Keele B.F."/>
        </authorList>
    </citation>
    <scope>NUCLEOTIDE SEQUENCE [LARGE SCALE GENOMIC DNA]</scope>
    <source>
        <strain evidence="11 12">CECT 8599</strain>
    </source>
</reference>
<dbReference type="EC" id="2.3.2.30" evidence="7"/>
<evidence type="ECO:0000256" key="5">
    <source>
        <dbReference type="ARBA" id="ARBA00023315"/>
    </source>
</evidence>
<gene>
    <name evidence="11" type="ORF">ASD8599_02222</name>
</gene>
<organism evidence="11 12">
    <name type="scientific">Ascidiaceihabitans donghaensis</name>
    <dbReference type="NCBI Taxonomy" id="1510460"/>
    <lineage>
        <taxon>Bacteria</taxon>
        <taxon>Pseudomonadati</taxon>
        <taxon>Pseudomonadota</taxon>
        <taxon>Alphaproteobacteria</taxon>
        <taxon>Rhodobacterales</taxon>
        <taxon>Paracoccaceae</taxon>
        <taxon>Ascidiaceihabitans</taxon>
    </lineage>
</organism>
<dbReference type="PANTHER" id="PTHR37323">
    <property type="entry name" value="GCN5-RELATED N-ACETYLTRANSFERASE"/>
    <property type="match status" value="1"/>
</dbReference>
<evidence type="ECO:0000256" key="1">
    <source>
        <dbReference type="ARBA" id="ARBA00005189"/>
    </source>
</evidence>
<dbReference type="SUPFAM" id="SSF55729">
    <property type="entry name" value="Acyl-CoA N-acyltransferases (Nat)"/>
    <property type="match status" value="1"/>
</dbReference>
<keyword evidence="2" id="KW-0444">Lipid biosynthesis</keyword>